<organism evidence="5 6">
    <name type="scientific">Besnoitia besnoiti</name>
    <name type="common">Apicomplexan protozoan</name>
    <dbReference type="NCBI Taxonomy" id="94643"/>
    <lineage>
        <taxon>Eukaryota</taxon>
        <taxon>Sar</taxon>
        <taxon>Alveolata</taxon>
        <taxon>Apicomplexa</taxon>
        <taxon>Conoidasida</taxon>
        <taxon>Coccidia</taxon>
        <taxon>Eucoccidiorida</taxon>
        <taxon>Eimeriorina</taxon>
        <taxon>Sarcocystidae</taxon>
        <taxon>Besnoitia</taxon>
    </lineage>
</organism>
<dbReference type="InterPro" id="IPR013894">
    <property type="entry name" value="RMI1_OB"/>
</dbReference>
<protein>
    <recommendedName>
        <fullName evidence="2">RecQ-mediated genome instability protein 1</fullName>
    </recommendedName>
</protein>
<feature type="region of interest" description="Disordered" evidence="3">
    <location>
        <begin position="383"/>
        <end position="615"/>
    </location>
</feature>
<dbReference type="InterPro" id="IPR042470">
    <property type="entry name" value="RMI1_N_C_sf"/>
</dbReference>
<dbReference type="GeneID" id="40309710"/>
<dbReference type="RefSeq" id="XP_029220597.1">
    <property type="nucleotide sequence ID" value="XM_029363231.1"/>
</dbReference>
<dbReference type="AlphaFoldDB" id="A0A2A9MDK6"/>
<feature type="compositionally biased region" description="Low complexity" evidence="3">
    <location>
        <begin position="468"/>
        <end position="477"/>
    </location>
</feature>
<dbReference type="Gene3D" id="2.40.50.770">
    <property type="entry name" value="RecQ-mediated genome instability protein Rmi1, C-terminal domain"/>
    <property type="match status" value="1"/>
</dbReference>
<dbReference type="OrthoDB" id="333055at2759"/>
<feature type="compositionally biased region" description="Basic and acidic residues" evidence="3">
    <location>
        <begin position="320"/>
        <end position="334"/>
    </location>
</feature>
<dbReference type="PANTHER" id="PTHR14790">
    <property type="entry name" value="RECQ-MEDIATED GENOME INSTABILITY PROTEIN 1 RMI1"/>
    <property type="match status" value="1"/>
</dbReference>
<reference evidence="5 6" key="1">
    <citation type="submission" date="2017-09" db="EMBL/GenBank/DDBJ databases">
        <title>Genome sequencing of Besnoitia besnoiti strain Bb-Ger1.</title>
        <authorList>
            <person name="Schares G."/>
            <person name="Venepally P."/>
            <person name="Lorenzi H.A."/>
        </authorList>
    </citation>
    <scope>NUCLEOTIDE SEQUENCE [LARGE SCALE GENOMIC DNA]</scope>
    <source>
        <strain evidence="5 6">Bb-Ger1</strain>
    </source>
</reference>
<feature type="compositionally biased region" description="Gly residues" evidence="3">
    <location>
        <begin position="579"/>
        <end position="609"/>
    </location>
</feature>
<comment type="similarity">
    <text evidence="1">Belongs to the RMI1 family.</text>
</comment>
<evidence type="ECO:0000256" key="1">
    <source>
        <dbReference type="ARBA" id="ARBA00006395"/>
    </source>
</evidence>
<evidence type="ECO:0000313" key="5">
    <source>
        <dbReference type="EMBL" id="PFH36588.1"/>
    </source>
</evidence>
<evidence type="ECO:0000256" key="2">
    <source>
        <dbReference type="ARBA" id="ARBA00018987"/>
    </source>
</evidence>
<keyword evidence="6" id="KW-1185">Reference proteome</keyword>
<dbReference type="Pfam" id="PF08585">
    <property type="entry name" value="RMI1_N_C"/>
    <property type="match status" value="1"/>
</dbReference>
<dbReference type="STRING" id="94643.A0A2A9MDK6"/>
<feature type="compositionally biased region" description="Basic and acidic residues" evidence="3">
    <location>
        <begin position="252"/>
        <end position="283"/>
    </location>
</feature>
<dbReference type="Proteomes" id="UP000224006">
    <property type="component" value="Chromosome III"/>
</dbReference>
<sequence length="615" mass="63900">MAAPAALLSQLHQQWSVKFKVEPLDSLSDLVMDALDGGTEVAAASAPARAAPLSLASLQQFLLSSDLRTLPLAPPLPEGFMQQKPPAALPGPLFLMLLSSRDITLPLKEGAEDFAAAAAAAPCYRGHKRRMLLLKLTDGAGCTYTAIEHQYCRQLDVALVPGLKMLLSPSTRLMNGLFLLQPATVQVLGGRVGSLESAFKLREQVQQARLHRKVGGGGEDEAPPRFVPFSYAAAKKALAEGQGVVAAALESQHQKSREKAQNAHRGEDREEARKTLQQLKDEVDAGGAGGAGSKVEKFQQKQHEEAKKAALQSLVVTPGTRDRGERRGRPRDEAGEGAGVRGGGRGRGRGRRRDDDDEGLYMRDPKAPVAYDLLDLICKEKPSAAARTPPASAPASAPAVNLSLQSVPPSAREAPPQSAPSAPPQRRGGLPSEADFERGKGRRDPRGRGGRGREAPVAAHREPEGGHFSSYYYFPEEPSFPPAGGAAFSAETHAPSQPPRPSAPGGGGAAPATRARNGPAGRAAHRGTFAGAQAAAASHARSPSPAPSPAGSAFSPYGPATPHAHAPPSHAPARPASGAFGGGGPPPRGGRGGPRGARGAGRGRGGRGGAAKREF</sequence>
<dbReference type="PANTHER" id="PTHR14790:SF15">
    <property type="entry name" value="RECQ-MEDIATED GENOME INSTABILITY PROTEIN 1"/>
    <property type="match status" value="1"/>
</dbReference>
<feature type="compositionally biased region" description="Basic and acidic residues" evidence="3">
    <location>
        <begin position="294"/>
        <end position="308"/>
    </location>
</feature>
<accession>A0A2A9MDK6</accession>
<dbReference type="GO" id="GO:0031422">
    <property type="term" value="C:RecQ family helicase-topoisomerase III complex"/>
    <property type="evidence" value="ECO:0007669"/>
    <property type="project" value="TreeGrafter"/>
</dbReference>
<comment type="caution">
    <text evidence="5">The sequence shown here is derived from an EMBL/GenBank/DDBJ whole genome shotgun (WGS) entry which is preliminary data.</text>
</comment>
<feature type="region of interest" description="Disordered" evidence="3">
    <location>
        <begin position="248"/>
        <end position="366"/>
    </location>
</feature>
<gene>
    <name evidence="5" type="ORF">BESB_047800</name>
</gene>
<dbReference type="VEuPathDB" id="ToxoDB:BESB_047800"/>
<dbReference type="KEGG" id="bbes:BESB_047800"/>
<evidence type="ECO:0000256" key="3">
    <source>
        <dbReference type="SAM" id="MobiDB-lite"/>
    </source>
</evidence>
<feature type="compositionally biased region" description="Low complexity" evidence="3">
    <location>
        <begin position="383"/>
        <end position="399"/>
    </location>
</feature>
<dbReference type="GO" id="GO:0000724">
    <property type="term" value="P:double-strand break repair via homologous recombination"/>
    <property type="evidence" value="ECO:0007669"/>
    <property type="project" value="TreeGrafter"/>
</dbReference>
<feature type="compositionally biased region" description="Basic and acidic residues" evidence="3">
    <location>
        <begin position="435"/>
        <end position="465"/>
    </location>
</feature>
<evidence type="ECO:0000313" key="6">
    <source>
        <dbReference type="Proteomes" id="UP000224006"/>
    </source>
</evidence>
<dbReference type="GO" id="GO:0016604">
    <property type="term" value="C:nuclear body"/>
    <property type="evidence" value="ECO:0007669"/>
    <property type="project" value="TreeGrafter"/>
</dbReference>
<feature type="domain" description="RecQ mediated genome instability protein 1 OB-fold" evidence="4">
    <location>
        <begin position="77"/>
        <end position="200"/>
    </location>
</feature>
<dbReference type="GO" id="GO:0000712">
    <property type="term" value="P:resolution of meiotic recombination intermediates"/>
    <property type="evidence" value="ECO:0007669"/>
    <property type="project" value="TreeGrafter"/>
</dbReference>
<name>A0A2A9MDK6_BESBE</name>
<evidence type="ECO:0000259" key="4">
    <source>
        <dbReference type="Pfam" id="PF08585"/>
    </source>
</evidence>
<dbReference type="EMBL" id="NWUJ01000003">
    <property type="protein sequence ID" value="PFH36588.1"/>
    <property type="molecule type" value="Genomic_DNA"/>
</dbReference>
<feature type="compositionally biased region" description="Low complexity" evidence="3">
    <location>
        <begin position="510"/>
        <end position="578"/>
    </location>
</feature>
<proteinExistence type="inferred from homology"/>